<dbReference type="HOGENOM" id="CLU_1539743_0_0_1"/>
<evidence type="ECO:0000313" key="2">
    <source>
        <dbReference type="Proteomes" id="UP000011761"/>
    </source>
</evidence>
<proteinExistence type="predicted"/>
<accession>M2MH20</accession>
<organism evidence="1 2">
    <name type="scientific">Baudoinia panamericana (strain UAMH 10762)</name>
    <name type="common">Angels' share fungus</name>
    <name type="synonym">Baudoinia compniacensis (strain UAMH 10762)</name>
    <dbReference type="NCBI Taxonomy" id="717646"/>
    <lineage>
        <taxon>Eukaryota</taxon>
        <taxon>Fungi</taxon>
        <taxon>Dikarya</taxon>
        <taxon>Ascomycota</taxon>
        <taxon>Pezizomycotina</taxon>
        <taxon>Dothideomycetes</taxon>
        <taxon>Dothideomycetidae</taxon>
        <taxon>Mycosphaerellales</taxon>
        <taxon>Teratosphaeriaceae</taxon>
        <taxon>Baudoinia</taxon>
    </lineage>
</organism>
<evidence type="ECO:0000313" key="1">
    <source>
        <dbReference type="EMBL" id="EMC95921.1"/>
    </source>
</evidence>
<name>M2MH20_BAUPA</name>
<dbReference type="RefSeq" id="XP_007677232.1">
    <property type="nucleotide sequence ID" value="XM_007679042.1"/>
</dbReference>
<gene>
    <name evidence="1" type="ORF">BAUCODRAFT_509176</name>
</gene>
<dbReference type="EMBL" id="KB445556">
    <property type="protein sequence ID" value="EMC95921.1"/>
    <property type="molecule type" value="Genomic_DNA"/>
</dbReference>
<dbReference type="GeneID" id="19115024"/>
<dbReference type="KEGG" id="bcom:BAUCODRAFT_509176"/>
<keyword evidence="2" id="KW-1185">Reference proteome</keyword>
<dbReference type="AlphaFoldDB" id="M2MH20"/>
<dbReference type="Proteomes" id="UP000011761">
    <property type="component" value="Unassembled WGS sequence"/>
</dbReference>
<reference evidence="1 2" key="1">
    <citation type="journal article" date="2012" name="PLoS Pathog.">
        <title>Diverse lifestyles and strategies of plant pathogenesis encoded in the genomes of eighteen Dothideomycetes fungi.</title>
        <authorList>
            <person name="Ohm R.A."/>
            <person name="Feau N."/>
            <person name="Henrissat B."/>
            <person name="Schoch C.L."/>
            <person name="Horwitz B.A."/>
            <person name="Barry K.W."/>
            <person name="Condon B.J."/>
            <person name="Copeland A.C."/>
            <person name="Dhillon B."/>
            <person name="Glaser F."/>
            <person name="Hesse C.N."/>
            <person name="Kosti I."/>
            <person name="LaButti K."/>
            <person name="Lindquist E.A."/>
            <person name="Lucas S."/>
            <person name="Salamov A.A."/>
            <person name="Bradshaw R.E."/>
            <person name="Ciuffetti L."/>
            <person name="Hamelin R.C."/>
            <person name="Kema G.H.J."/>
            <person name="Lawrence C."/>
            <person name="Scott J.A."/>
            <person name="Spatafora J.W."/>
            <person name="Turgeon B.G."/>
            <person name="de Wit P.J.G.M."/>
            <person name="Zhong S."/>
            <person name="Goodwin S.B."/>
            <person name="Grigoriev I.V."/>
        </authorList>
    </citation>
    <scope>NUCLEOTIDE SEQUENCE [LARGE SCALE GENOMIC DNA]</scope>
    <source>
        <strain evidence="1 2">UAMH 10762</strain>
    </source>
</reference>
<protein>
    <submittedName>
        <fullName evidence="1">Uncharacterized protein</fullName>
    </submittedName>
</protein>
<sequence length="174" mass="20276">MSNPAEPTSTEQPESGFTNLHRHVWQLLHLVKTTSCQLSACLSLNSLLRNTVIQQRYDRADTYLVERQCILDALPRQIRMMNELRQSMPDAMPSYPYDRREREAYSAWLLCVMMLGPVTGILERLDASEEMLFFSYLEDRRMLLRGLADGVDLRWLEELQGCLKRGYQRGGCER</sequence>